<reference evidence="1" key="1">
    <citation type="journal article" date="2015" name="Nature">
        <title>Complex archaea that bridge the gap between prokaryotes and eukaryotes.</title>
        <authorList>
            <person name="Spang A."/>
            <person name="Saw J.H."/>
            <person name="Jorgensen S.L."/>
            <person name="Zaremba-Niedzwiedzka K."/>
            <person name="Martijn J."/>
            <person name="Lind A.E."/>
            <person name="van Eijk R."/>
            <person name="Schleper C."/>
            <person name="Guy L."/>
            <person name="Ettema T.J."/>
        </authorList>
    </citation>
    <scope>NUCLEOTIDE SEQUENCE</scope>
</reference>
<name>A0A0F8YUD4_9ZZZZ</name>
<comment type="caution">
    <text evidence="1">The sequence shown here is derived from an EMBL/GenBank/DDBJ whole genome shotgun (WGS) entry which is preliminary data.</text>
</comment>
<proteinExistence type="predicted"/>
<gene>
    <name evidence="1" type="ORF">LCGC14_2776780</name>
</gene>
<protein>
    <submittedName>
        <fullName evidence="1">Uncharacterized protein</fullName>
    </submittedName>
</protein>
<accession>A0A0F8YUD4</accession>
<sequence length="152" mass="16321">MFNKGCWNNKQINIEDVTDYLGPDRGVTAVEYRTVRNTGHHGSSRNYRNYTVEGDILTIDIDFSPPDSADSGADIEVFVWFETRQRVSQLTDLVGAINNGNLTVGTTTISVDGLSGTEVVAEGTLLTIAGVRGTYMVTADVTLSSGGGDLVI</sequence>
<dbReference type="EMBL" id="LAZR01051471">
    <property type="protein sequence ID" value="KKK85088.1"/>
    <property type="molecule type" value="Genomic_DNA"/>
</dbReference>
<feature type="non-terminal residue" evidence="1">
    <location>
        <position position="152"/>
    </location>
</feature>
<evidence type="ECO:0000313" key="1">
    <source>
        <dbReference type="EMBL" id="KKK85088.1"/>
    </source>
</evidence>
<dbReference type="AlphaFoldDB" id="A0A0F8YUD4"/>
<organism evidence="1">
    <name type="scientific">marine sediment metagenome</name>
    <dbReference type="NCBI Taxonomy" id="412755"/>
    <lineage>
        <taxon>unclassified sequences</taxon>
        <taxon>metagenomes</taxon>
        <taxon>ecological metagenomes</taxon>
    </lineage>
</organism>